<sequence length="57" mass="6479">MYTTPSLYGYVLDLIPRRRKRRNAASNDPQHSFVQMSSRLAIVGILRSIVSSVPYPV</sequence>
<organism evidence="1 2">
    <name type="scientific">Suillus luteus UH-Slu-Lm8-n1</name>
    <dbReference type="NCBI Taxonomy" id="930992"/>
    <lineage>
        <taxon>Eukaryota</taxon>
        <taxon>Fungi</taxon>
        <taxon>Dikarya</taxon>
        <taxon>Basidiomycota</taxon>
        <taxon>Agaricomycotina</taxon>
        <taxon>Agaricomycetes</taxon>
        <taxon>Agaricomycetidae</taxon>
        <taxon>Boletales</taxon>
        <taxon>Suillineae</taxon>
        <taxon>Suillaceae</taxon>
        <taxon>Suillus</taxon>
    </lineage>
</organism>
<keyword evidence="2" id="KW-1185">Reference proteome</keyword>
<evidence type="ECO:0000313" key="1">
    <source>
        <dbReference type="EMBL" id="KIK40042.1"/>
    </source>
</evidence>
<reference evidence="2" key="2">
    <citation type="submission" date="2015-01" db="EMBL/GenBank/DDBJ databases">
        <title>Evolutionary Origins and Diversification of the Mycorrhizal Mutualists.</title>
        <authorList>
            <consortium name="DOE Joint Genome Institute"/>
            <consortium name="Mycorrhizal Genomics Consortium"/>
            <person name="Kohler A."/>
            <person name="Kuo A."/>
            <person name="Nagy L.G."/>
            <person name="Floudas D."/>
            <person name="Copeland A."/>
            <person name="Barry K.W."/>
            <person name="Cichocki N."/>
            <person name="Veneault-Fourrey C."/>
            <person name="LaButti K."/>
            <person name="Lindquist E.A."/>
            <person name="Lipzen A."/>
            <person name="Lundell T."/>
            <person name="Morin E."/>
            <person name="Murat C."/>
            <person name="Riley R."/>
            <person name="Ohm R."/>
            <person name="Sun H."/>
            <person name="Tunlid A."/>
            <person name="Henrissat B."/>
            <person name="Grigoriev I.V."/>
            <person name="Hibbett D.S."/>
            <person name="Martin F."/>
        </authorList>
    </citation>
    <scope>NUCLEOTIDE SEQUENCE [LARGE SCALE GENOMIC DNA]</scope>
    <source>
        <strain evidence="2">UH-Slu-Lm8-n1</strain>
    </source>
</reference>
<dbReference type="HOGENOM" id="CLU_3130031_0_0_1"/>
<evidence type="ECO:0000313" key="2">
    <source>
        <dbReference type="Proteomes" id="UP000054485"/>
    </source>
</evidence>
<gene>
    <name evidence="1" type="ORF">CY34DRAFT_807586</name>
</gene>
<protein>
    <submittedName>
        <fullName evidence="1">Uncharacterized protein</fullName>
    </submittedName>
</protein>
<dbReference type="Proteomes" id="UP000054485">
    <property type="component" value="Unassembled WGS sequence"/>
</dbReference>
<dbReference type="InParanoid" id="A0A0D0B0G7"/>
<accession>A0A0D0B0G7</accession>
<name>A0A0D0B0G7_9AGAM</name>
<reference evidence="1 2" key="1">
    <citation type="submission" date="2014-04" db="EMBL/GenBank/DDBJ databases">
        <authorList>
            <consortium name="DOE Joint Genome Institute"/>
            <person name="Kuo A."/>
            <person name="Ruytinx J."/>
            <person name="Rineau F."/>
            <person name="Colpaert J."/>
            <person name="Kohler A."/>
            <person name="Nagy L.G."/>
            <person name="Floudas D."/>
            <person name="Copeland A."/>
            <person name="Barry K.W."/>
            <person name="Cichocki N."/>
            <person name="Veneault-Fourrey C."/>
            <person name="LaButti K."/>
            <person name="Lindquist E.A."/>
            <person name="Lipzen A."/>
            <person name="Lundell T."/>
            <person name="Morin E."/>
            <person name="Murat C."/>
            <person name="Sun H."/>
            <person name="Tunlid A."/>
            <person name="Henrissat B."/>
            <person name="Grigoriev I.V."/>
            <person name="Hibbett D.S."/>
            <person name="Martin F."/>
            <person name="Nordberg H.P."/>
            <person name="Cantor M.N."/>
            <person name="Hua S.X."/>
        </authorList>
    </citation>
    <scope>NUCLEOTIDE SEQUENCE [LARGE SCALE GENOMIC DNA]</scope>
    <source>
        <strain evidence="1 2">UH-Slu-Lm8-n1</strain>
    </source>
</reference>
<dbReference type="AlphaFoldDB" id="A0A0D0B0G7"/>
<dbReference type="EMBL" id="KN835317">
    <property type="protein sequence ID" value="KIK40042.1"/>
    <property type="molecule type" value="Genomic_DNA"/>
</dbReference>
<proteinExistence type="predicted"/>